<evidence type="ECO:0000256" key="2">
    <source>
        <dbReference type="ARBA" id="ARBA00022723"/>
    </source>
</evidence>
<evidence type="ECO:0000313" key="9">
    <source>
        <dbReference type="Proteomes" id="UP000318681"/>
    </source>
</evidence>
<accession>A0A558RCK2</accession>
<proteinExistence type="predicted"/>
<dbReference type="InterPro" id="IPR001080">
    <property type="entry name" value="3Fe4S_ferredoxin"/>
</dbReference>
<dbReference type="GO" id="GO:0009055">
    <property type="term" value="F:electron transfer activity"/>
    <property type="evidence" value="ECO:0007669"/>
    <property type="project" value="UniProtKB-UniRule"/>
</dbReference>
<dbReference type="InterPro" id="IPR051269">
    <property type="entry name" value="Fe-S_cluster_ET"/>
</dbReference>
<dbReference type="Proteomes" id="UP000318681">
    <property type="component" value="Unassembled WGS sequence"/>
</dbReference>
<evidence type="ECO:0000256" key="1">
    <source>
        <dbReference type="ARBA" id="ARBA00022448"/>
    </source>
</evidence>
<dbReference type="OrthoDB" id="164224at2"/>
<evidence type="ECO:0000256" key="6">
    <source>
        <dbReference type="RuleBase" id="RU368020"/>
    </source>
</evidence>
<protein>
    <recommendedName>
        <fullName evidence="6">Ferredoxin</fullName>
    </recommendedName>
</protein>
<dbReference type="PANTHER" id="PTHR36923:SF3">
    <property type="entry name" value="FERREDOXIN"/>
    <property type="match status" value="1"/>
</dbReference>
<evidence type="ECO:0000256" key="4">
    <source>
        <dbReference type="ARBA" id="ARBA00023004"/>
    </source>
</evidence>
<dbReference type="PANTHER" id="PTHR36923">
    <property type="entry name" value="FERREDOXIN"/>
    <property type="match status" value="1"/>
</dbReference>
<dbReference type="EMBL" id="VNIM01000004">
    <property type="protein sequence ID" value="TVV77096.1"/>
    <property type="molecule type" value="Genomic_DNA"/>
</dbReference>
<dbReference type="RefSeq" id="WP_145147540.1">
    <property type="nucleotide sequence ID" value="NZ_VNIM01000004.1"/>
</dbReference>
<comment type="caution">
    <text evidence="8">The sequence shown here is derived from an EMBL/GenBank/DDBJ whole genome shotgun (WGS) entry which is preliminary data.</text>
</comment>
<dbReference type="GO" id="GO:0051536">
    <property type="term" value="F:iron-sulfur cluster binding"/>
    <property type="evidence" value="ECO:0007669"/>
    <property type="project" value="UniProtKB-KW"/>
</dbReference>
<sequence>MSGKLKVVIDKAACCGYGVCAEICPDMYKLDGNGVVYVEQEFVPDGLEALAREGAEACPQSALSVVDA</sequence>
<keyword evidence="9" id="KW-1185">Reference proteome</keyword>
<dbReference type="AlphaFoldDB" id="A0A558RCK2"/>
<evidence type="ECO:0000259" key="7">
    <source>
        <dbReference type="PROSITE" id="PS51379"/>
    </source>
</evidence>
<keyword evidence="4 6" id="KW-0408">Iron</keyword>
<organism evidence="8 9">
    <name type="scientific">Alterirhizorhabdus solaris</name>
    <dbReference type="NCBI Taxonomy" id="2529389"/>
    <lineage>
        <taxon>Bacteria</taxon>
        <taxon>Pseudomonadati</taxon>
        <taxon>Pseudomonadota</taxon>
        <taxon>Alphaproteobacteria</taxon>
        <taxon>Sphingomonadales</taxon>
        <taxon>Rhizorhabdaceae</taxon>
        <taxon>Alterirhizorhabdus</taxon>
    </lineage>
</organism>
<evidence type="ECO:0000256" key="3">
    <source>
        <dbReference type="ARBA" id="ARBA00022982"/>
    </source>
</evidence>
<keyword evidence="2 6" id="KW-0479">Metal-binding</keyword>
<evidence type="ECO:0000256" key="5">
    <source>
        <dbReference type="ARBA" id="ARBA00023014"/>
    </source>
</evidence>
<dbReference type="PRINTS" id="PR00352">
    <property type="entry name" value="3FE4SFRDOXIN"/>
</dbReference>
<dbReference type="GO" id="GO:0005506">
    <property type="term" value="F:iron ion binding"/>
    <property type="evidence" value="ECO:0007669"/>
    <property type="project" value="UniProtKB-UniRule"/>
</dbReference>
<dbReference type="SUPFAM" id="SSF54862">
    <property type="entry name" value="4Fe-4S ferredoxins"/>
    <property type="match status" value="1"/>
</dbReference>
<name>A0A558RCK2_9SPHN</name>
<dbReference type="InterPro" id="IPR017896">
    <property type="entry name" value="4Fe4S_Fe-S-bd"/>
</dbReference>
<dbReference type="Gene3D" id="3.30.70.20">
    <property type="match status" value="1"/>
</dbReference>
<dbReference type="PROSITE" id="PS51379">
    <property type="entry name" value="4FE4S_FER_2"/>
    <property type="match status" value="1"/>
</dbReference>
<dbReference type="Pfam" id="PF13459">
    <property type="entry name" value="Fer4_15"/>
    <property type="match status" value="1"/>
</dbReference>
<keyword evidence="5 6" id="KW-0411">Iron-sulfur</keyword>
<evidence type="ECO:0000313" key="8">
    <source>
        <dbReference type="EMBL" id="TVV77096.1"/>
    </source>
</evidence>
<keyword evidence="1 6" id="KW-0813">Transport</keyword>
<feature type="domain" description="4Fe-4S ferredoxin-type" evidence="7">
    <location>
        <begin position="5"/>
        <end position="33"/>
    </location>
</feature>
<comment type="function">
    <text evidence="6">Ferredoxins are iron-sulfur proteins that transfer electrons in a wide variety of metabolic reactions.</text>
</comment>
<reference evidence="8 9" key="1">
    <citation type="submission" date="2019-07" db="EMBL/GenBank/DDBJ databases">
        <title>Sphingomonas solaris sp. nov., isolated from a solar panel from Boston, Massachusetts.</title>
        <authorList>
            <person name="Tanner K."/>
            <person name="Pascual J."/>
            <person name="Mancuso C."/>
            <person name="Pereto J."/>
            <person name="Khalil A."/>
            <person name="Vilanova C."/>
        </authorList>
    </citation>
    <scope>NUCLEOTIDE SEQUENCE [LARGE SCALE GENOMIC DNA]</scope>
    <source>
        <strain evidence="8 9">R4DWN</strain>
    </source>
</reference>
<keyword evidence="3 6" id="KW-0249">Electron transport</keyword>
<gene>
    <name evidence="8" type="ORF">FOY91_01850</name>
</gene>